<dbReference type="EMBL" id="JAENHO010000007">
    <property type="protein sequence ID" value="MBL7257638.1"/>
    <property type="molecule type" value="Genomic_DNA"/>
</dbReference>
<comment type="caution">
    <text evidence="2">The sequence shown here is derived from an EMBL/GenBank/DDBJ whole genome shotgun (WGS) entry which is preliminary data.</text>
</comment>
<dbReference type="GO" id="GO:0016787">
    <property type="term" value="F:hydrolase activity"/>
    <property type="evidence" value="ECO:0007669"/>
    <property type="project" value="UniProtKB-KW"/>
</dbReference>
<dbReference type="InterPro" id="IPR029058">
    <property type="entry name" value="AB_hydrolase_fold"/>
</dbReference>
<evidence type="ECO:0000313" key="3">
    <source>
        <dbReference type="Proteomes" id="UP000598996"/>
    </source>
</evidence>
<keyword evidence="3" id="KW-1185">Reference proteome</keyword>
<dbReference type="GO" id="GO:0008168">
    <property type="term" value="F:methyltransferase activity"/>
    <property type="evidence" value="ECO:0007669"/>
    <property type="project" value="UniProtKB-KW"/>
</dbReference>
<dbReference type="RefSeq" id="WP_202994264.1">
    <property type="nucleotide sequence ID" value="NZ_JAENHO010000007.1"/>
</dbReference>
<dbReference type="GO" id="GO:0032259">
    <property type="term" value="P:methylation"/>
    <property type="evidence" value="ECO:0007669"/>
    <property type="project" value="UniProtKB-KW"/>
</dbReference>
<name>A0ABS1VT54_9ACTN</name>
<organism evidence="2 3">
    <name type="scientific">Paractinoplanes lichenicola</name>
    <dbReference type="NCBI Taxonomy" id="2802976"/>
    <lineage>
        <taxon>Bacteria</taxon>
        <taxon>Bacillati</taxon>
        <taxon>Actinomycetota</taxon>
        <taxon>Actinomycetes</taxon>
        <taxon>Micromonosporales</taxon>
        <taxon>Micromonosporaceae</taxon>
        <taxon>Paractinoplanes</taxon>
    </lineage>
</organism>
<protein>
    <submittedName>
        <fullName evidence="2">Alpha/beta hydrolase</fullName>
    </submittedName>
</protein>
<evidence type="ECO:0000313" key="2">
    <source>
        <dbReference type="EMBL" id="MBL7257638.1"/>
    </source>
</evidence>
<keyword evidence="2" id="KW-0489">Methyltransferase</keyword>
<dbReference type="PANTHER" id="PTHR43433:SF5">
    <property type="entry name" value="AB HYDROLASE-1 DOMAIN-CONTAINING PROTEIN"/>
    <property type="match status" value="1"/>
</dbReference>
<dbReference type="PRINTS" id="PR00111">
    <property type="entry name" value="ABHYDROLASE"/>
</dbReference>
<dbReference type="InterPro" id="IPR050471">
    <property type="entry name" value="AB_hydrolase"/>
</dbReference>
<accession>A0ABS1VT54</accession>
<keyword evidence="2" id="KW-0378">Hydrolase</keyword>
<dbReference type="InterPro" id="IPR000073">
    <property type="entry name" value="AB_hydrolase_1"/>
</dbReference>
<reference evidence="2 3" key="1">
    <citation type="submission" date="2021-01" db="EMBL/GenBank/DDBJ databases">
        <title>Actinoplanes sp. nov. LDG1-01 isolated from lichen.</title>
        <authorList>
            <person name="Saeng-In P."/>
            <person name="Phongsopitanun W."/>
            <person name="Kanchanasin P."/>
            <person name="Yuki M."/>
            <person name="Kudo T."/>
            <person name="Ohkuma M."/>
            <person name="Tanasupawat S."/>
        </authorList>
    </citation>
    <scope>NUCLEOTIDE SEQUENCE [LARGE SCALE GENOMIC DNA]</scope>
    <source>
        <strain evidence="2 3">LDG1-01</strain>
    </source>
</reference>
<dbReference type="Gene3D" id="3.40.50.1820">
    <property type="entry name" value="alpha/beta hydrolase"/>
    <property type="match status" value="1"/>
</dbReference>
<dbReference type="Proteomes" id="UP000598996">
    <property type="component" value="Unassembled WGS sequence"/>
</dbReference>
<dbReference type="SUPFAM" id="SSF53474">
    <property type="entry name" value="alpha/beta-Hydrolases"/>
    <property type="match status" value="1"/>
</dbReference>
<sequence>MPDVRANGIDVRYETVGSPDDPALLLIMGLGAHLTDWPAEFCSQLAARGFHLVLFDNRDAGLSTAFDELGQPDPAAIMRGDLTTVPYLLGDMAADAAGLLKELGIARAHVVGASMGGMVAQQLTIDHPDLVASLCSIMSTTGDRTVGRPTPEAAAALMRPPATTREEILAGAIASSRVIGSPAYPASEEWLQQRAAAKFDRSFRPQGTQRQYAAILASPDRTTALAGVKVPAVVIHGEADPLVDVSGGRATAAAIPGAELLVIPGMGHDLPQALWPTIIDAIVANAGRA</sequence>
<feature type="domain" description="AB hydrolase-1" evidence="1">
    <location>
        <begin position="22"/>
        <end position="269"/>
    </location>
</feature>
<proteinExistence type="predicted"/>
<dbReference type="Pfam" id="PF00561">
    <property type="entry name" value="Abhydrolase_1"/>
    <property type="match status" value="1"/>
</dbReference>
<evidence type="ECO:0000259" key="1">
    <source>
        <dbReference type="Pfam" id="PF00561"/>
    </source>
</evidence>
<gene>
    <name evidence="2" type="ORF">JKJ07_25375</name>
</gene>
<keyword evidence="2" id="KW-0808">Transferase</keyword>
<dbReference type="PANTHER" id="PTHR43433">
    <property type="entry name" value="HYDROLASE, ALPHA/BETA FOLD FAMILY PROTEIN"/>
    <property type="match status" value="1"/>
</dbReference>